<sequence length="230" mass="26469">MNEKNSIEILAGGIAHDINNILGVLITYPSLILAKLPKDSAPYKYVEKMSRSVEELSKLSQNLAQVYRENSCILTTVDMDEMIQQLKSNWDDYVQIDLNAKNAKFLGNFERVSTLIDNFIKNLEDGIQPSERLKITSQVLNVEKTETPYAIIPKKEYIVLEIHSCAFIEEEHLPRVFEPFYIKKVLRRYRDGFAHALLAISIRNIAGYLNALNRDKETIYQIYLPLSGRK</sequence>
<evidence type="ECO:0000313" key="2">
    <source>
        <dbReference type="Proteomes" id="UP000326354"/>
    </source>
</evidence>
<dbReference type="EMBL" id="AP019860">
    <property type="protein sequence ID" value="BBM84979.1"/>
    <property type="molecule type" value="Genomic_DNA"/>
</dbReference>
<dbReference type="Proteomes" id="UP000326354">
    <property type="component" value="Chromosome"/>
</dbReference>
<name>A0A5S9IN85_UABAM</name>
<dbReference type="AlphaFoldDB" id="A0A5S9IN85"/>
<dbReference type="Gene3D" id="1.10.287.130">
    <property type="match status" value="1"/>
</dbReference>
<evidence type="ECO:0000313" key="1">
    <source>
        <dbReference type="EMBL" id="BBM84979.1"/>
    </source>
</evidence>
<dbReference type="SUPFAM" id="SSF47384">
    <property type="entry name" value="Homodimeric domain of signal transducing histidine kinase"/>
    <property type="match status" value="1"/>
</dbReference>
<dbReference type="OrthoDB" id="5287556at2"/>
<gene>
    <name evidence="1" type="ORF">UABAM_03342</name>
</gene>
<organism evidence="1 2">
    <name type="scientific">Uabimicrobium amorphum</name>
    <dbReference type="NCBI Taxonomy" id="2596890"/>
    <lineage>
        <taxon>Bacteria</taxon>
        <taxon>Pseudomonadati</taxon>
        <taxon>Planctomycetota</taxon>
        <taxon>Candidatus Uabimicrobiia</taxon>
        <taxon>Candidatus Uabimicrobiales</taxon>
        <taxon>Candidatus Uabimicrobiaceae</taxon>
        <taxon>Candidatus Uabimicrobium</taxon>
    </lineage>
</organism>
<proteinExistence type="predicted"/>
<keyword evidence="2" id="KW-1185">Reference proteome</keyword>
<keyword evidence="1" id="KW-0808">Transferase</keyword>
<dbReference type="RefSeq" id="WP_151969103.1">
    <property type="nucleotide sequence ID" value="NZ_AP019860.1"/>
</dbReference>
<protein>
    <submittedName>
        <fullName evidence="1">Two-component sensor histidine kinase</fullName>
    </submittedName>
</protein>
<keyword evidence="1" id="KW-0418">Kinase</keyword>
<dbReference type="KEGG" id="uam:UABAM_03342"/>
<reference evidence="1 2" key="1">
    <citation type="submission" date="2019-08" db="EMBL/GenBank/DDBJ databases">
        <title>Complete genome sequence of Candidatus Uab amorphum.</title>
        <authorList>
            <person name="Shiratori T."/>
            <person name="Suzuki S."/>
            <person name="Kakizawa Y."/>
            <person name="Ishida K."/>
        </authorList>
    </citation>
    <scope>NUCLEOTIDE SEQUENCE [LARGE SCALE GENOMIC DNA]</scope>
    <source>
        <strain evidence="1 2">SRT547</strain>
    </source>
</reference>
<dbReference type="GO" id="GO:0000155">
    <property type="term" value="F:phosphorelay sensor kinase activity"/>
    <property type="evidence" value="ECO:0007669"/>
    <property type="project" value="InterPro"/>
</dbReference>
<dbReference type="InterPro" id="IPR036097">
    <property type="entry name" value="HisK_dim/P_sf"/>
</dbReference>
<accession>A0A5S9IN85</accession>